<keyword evidence="2 4" id="KW-0560">Oxidoreductase</keyword>
<dbReference type="InterPro" id="IPR002364">
    <property type="entry name" value="Quin_OxRdtase/zeta-crystal_CS"/>
</dbReference>
<dbReference type="NCBIfam" id="TIGR02824">
    <property type="entry name" value="quinone_pig3"/>
    <property type="match status" value="1"/>
</dbReference>
<comment type="caution">
    <text evidence="4">The sequence shown here is derived from an EMBL/GenBank/DDBJ whole genome shotgun (WGS) entry which is preliminary data.</text>
</comment>
<dbReference type="GO" id="GO:0070402">
    <property type="term" value="F:NADPH binding"/>
    <property type="evidence" value="ECO:0007669"/>
    <property type="project" value="TreeGrafter"/>
</dbReference>
<proteinExistence type="predicted"/>
<evidence type="ECO:0000256" key="1">
    <source>
        <dbReference type="ARBA" id="ARBA00022857"/>
    </source>
</evidence>
<gene>
    <name evidence="4" type="ORF">IW252_001956</name>
</gene>
<dbReference type="PANTHER" id="PTHR48106">
    <property type="entry name" value="QUINONE OXIDOREDUCTASE PIG3-RELATED"/>
    <property type="match status" value="1"/>
</dbReference>
<dbReference type="InterPro" id="IPR036291">
    <property type="entry name" value="NAD(P)-bd_dom_sf"/>
</dbReference>
<keyword evidence="5" id="KW-1185">Reference proteome</keyword>
<dbReference type="Gene3D" id="3.90.180.10">
    <property type="entry name" value="Medium-chain alcohol dehydrogenases, catalytic domain"/>
    <property type="match status" value="1"/>
</dbReference>
<dbReference type="SUPFAM" id="SSF50129">
    <property type="entry name" value="GroES-like"/>
    <property type="match status" value="1"/>
</dbReference>
<dbReference type="SUPFAM" id="SSF51735">
    <property type="entry name" value="NAD(P)-binding Rossmann-fold domains"/>
    <property type="match status" value="1"/>
</dbReference>
<dbReference type="CDD" id="cd05276">
    <property type="entry name" value="p53_inducible_oxidoreductase"/>
    <property type="match status" value="1"/>
</dbReference>
<dbReference type="GO" id="GO:0008270">
    <property type="term" value="F:zinc ion binding"/>
    <property type="evidence" value="ECO:0007669"/>
    <property type="project" value="InterPro"/>
</dbReference>
<dbReference type="PROSITE" id="PS01162">
    <property type="entry name" value="QOR_ZETA_CRYSTAL"/>
    <property type="match status" value="1"/>
</dbReference>
<dbReference type="Proteomes" id="UP000625033">
    <property type="component" value="Unassembled WGS sequence"/>
</dbReference>
<dbReference type="InterPro" id="IPR020843">
    <property type="entry name" value="ER"/>
</dbReference>
<dbReference type="InterPro" id="IPR014189">
    <property type="entry name" value="Quinone_OxRdtase_PIG3"/>
</dbReference>
<dbReference type="GO" id="GO:0003960">
    <property type="term" value="F:quinone reductase (NADPH) activity"/>
    <property type="evidence" value="ECO:0007669"/>
    <property type="project" value="UniProtKB-EC"/>
</dbReference>
<dbReference type="Gene3D" id="3.40.50.720">
    <property type="entry name" value="NAD(P)-binding Rossmann-like Domain"/>
    <property type="match status" value="1"/>
</dbReference>
<dbReference type="EMBL" id="JADOTZ010000001">
    <property type="protein sequence ID" value="MBG6085189.1"/>
    <property type="molecule type" value="Genomic_DNA"/>
</dbReference>
<evidence type="ECO:0000313" key="4">
    <source>
        <dbReference type="EMBL" id="MBG6085189.1"/>
    </source>
</evidence>
<feature type="domain" description="Enoyl reductase (ER)" evidence="3">
    <location>
        <begin position="10"/>
        <end position="329"/>
    </location>
</feature>
<name>A0A931GM90_9MICC</name>
<dbReference type="Pfam" id="PF00107">
    <property type="entry name" value="ADH_zinc_N"/>
    <property type="match status" value="1"/>
</dbReference>
<dbReference type="AlphaFoldDB" id="A0A931GM90"/>
<dbReference type="SMART" id="SM00829">
    <property type="entry name" value="PKS_ER"/>
    <property type="match status" value="1"/>
</dbReference>
<dbReference type="InterPro" id="IPR013149">
    <property type="entry name" value="ADH-like_C"/>
</dbReference>
<reference evidence="4" key="1">
    <citation type="submission" date="2020-11" db="EMBL/GenBank/DDBJ databases">
        <title>Sequencing the genomes of 1000 actinobacteria strains.</title>
        <authorList>
            <person name="Klenk H.-P."/>
        </authorList>
    </citation>
    <scope>NUCLEOTIDE SEQUENCE</scope>
    <source>
        <strain evidence="4">DSM 26152</strain>
    </source>
</reference>
<evidence type="ECO:0000256" key="2">
    <source>
        <dbReference type="ARBA" id="ARBA00023002"/>
    </source>
</evidence>
<sequence length="332" mass="34974">MRAVHFTDAGGPEVVEVQRVEIPEPQPGEVLVKVAAAGLNRADVAQRAGLYPPPPGAGDIPGLEVSGTIVSSGPGVHQGMGYDDGSEVCALLAGGGYAEYVAVPAAQTVPVPAGVSLEDAAGLPEVAATVWSNVVMEAGLQAGEWLLVHGGSGGIGSAAIQIMKAYGAHVAVTGGSEEKLDYARELGADVAINYREQDFVEEVRRATSEREVPGADVILDVVGAKYLARNLEVLSTSGRLAVIGFVGGKRAELDLGLLAKKRAKVIATTLRARPAEEKARIMQEVREHVWPMLTHKHLKVTTDRVFGLEEAREAHEYFDSGEHRGKVLLAID</sequence>
<dbReference type="PANTHER" id="PTHR48106:SF8">
    <property type="entry name" value="OS02G0805600 PROTEIN"/>
    <property type="match status" value="1"/>
</dbReference>
<dbReference type="RefSeq" id="WP_196836400.1">
    <property type="nucleotide sequence ID" value="NZ_JADOTZ010000001.1"/>
</dbReference>
<dbReference type="Pfam" id="PF08240">
    <property type="entry name" value="ADH_N"/>
    <property type="match status" value="1"/>
</dbReference>
<organism evidence="4 5">
    <name type="scientific">Zhihengliuella flava</name>
    <dbReference type="NCBI Taxonomy" id="1285193"/>
    <lineage>
        <taxon>Bacteria</taxon>
        <taxon>Bacillati</taxon>
        <taxon>Actinomycetota</taxon>
        <taxon>Actinomycetes</taxon>
        <taxon>Micrococcales</taxon>
        <taxon>Micrococcaceae</taxon>
        <taxon>Zhihengliuella</taxon>
    </lineage>
</organism>
<protein>
    <submittedName>
        <fullName evidence="4">NADPH2:quinone reductase</fullName>
        <ecNumber evidence="4">1.6.5.5</ecNumber>
    </submittedName>
</protein>
<dbReference type="EC" id="1.6.5.5" evidence="4"/>
<dbReference type="InterPro" id="IPR011032">
    <property type="entry name" value="GroES-like_sf"/>
</dbReference>
<evidence type="ECO:0000313" key="5">
    <source>
        <dbReference type="Proteomes" id="UP000625033"/>
    </source>
</evidence>
<keyword evidence="1" id="KW-0521">NADP</keyword>
<dbReference type="InterPro" id="IPR013154">
    <property type="entry name" value="ADH-like_N"/>
</dbReference>
<accession>A0A931GM90</accession>
<evidence type="ECO:0000259" key="3">
    <source>
        <dbReference type="SMART" id="SM00829"/>
    </source>
</evidence>